<evidence type="ECO:0000313" key="2">
    <source>
        <dbReference type="Proteomes" id="UP000677152"/>
    </source>
</evidence>
<protein>
    <submittedName>
        <fullName evidence="1">Uncharacterized protein</fullName>
    </submittedName>
</protein>
<reference evidence="1" key="1">
    <citation type="submission" date="2021-04" db="EMBL/GenBank/DDBJ databases">
        <title>Genomic sequence of Actinosynnema pretiosum subsp. pretiosum ATCC 31280 (C-14919).</title>
        <authorList>
            <person name="Bai L."/>
            <person name="Wang X."/>
            <person name="Xiao Y."/>
        </authorList>
    </citation>
    <scope>NUCLEOTIDE SEQUENCE</scope>
    <source>
        <strain evidence="1">ATCC 31280</strain>
    </source>
</reference>
<evidence type="ECO:0000313" key="1">
    <source>
        <dbReference type="EMBL" id="QUF03796.1"/>
    </source>
</evidence>
<gene>
    <name evidence="1" type="ORF">KCV87_31250</name>
</gene>
<name>A0AA45R3F9_9PSEU</name>
<dbReference type="Proteomes" id="UP000677152">
    <property type="component" value="Chromosome"/>
</dbReference>
<accession>A0AA45R3F9</accession>
<sequence>MIDLNLDDLDLVGPASSLAMQPVLTIGTGGDIESDWLPLSSKQCLNGWLPAKGAPEVASENRVGCYGEHDVQLMESFLAGKKPQEDEPYPSLAELTRIGGTKCTSVFHSSDVKGEDKEKALRYWVLVPTEEAWWMRVENGHRFSNRVVHCLVGRADGAKTAEPLMTE</sequence>
<dbReference type="AlphaFoldDB" id="A0AA45R3F9"/>
<proteinExistence type="predicted"/>
<organism evidence="1 2">
    <name type="scientific">Actinosynnema pretiosum subsp. pretiosum</name>
    <dbReference type="NCBI Taxonomy" id="103721"/>
    <lineage>
        <taxon>Bacteria</taxon>
        <taxon>Bacillati</taxon>
        <taxon>Actinomycetota</taxon>
        <taxon>Actinomycetes</taxon>
        <taxon>Pseudonocardiales</taxon>
        <taxon>Pseudonocardiaceae</taxon>
        <taxon>Actinosynnema</taxon>
    </lineage>
</organism>
<dbReference type="EMBL" id="CP073249">
    <property type="protein sequence ID" value="QUF03796.1"/>
    <property type="molecule type" value="Genomic_DNA"/>
</dbReference>